<dbReference type="Proteomes" id="UP000310458">
    <property type="component" value="Unassembled WGS sequence"/>
</dbReference>
<dbReference type="GO" id="GO:0070478">
    <property type="term" value="P:nuclear-transcribed mRNA catabolic process, 3'-5' exonucleolytic nonsense-mediated decay"/>
    <property type="evidence" value="ECO:0007669"/>
    <property type="project" value="TreeGrafter"/>
</dbReference>
<dbReference type="GO" id="GO:0055087">
    <property type="term" value="C:Ski complex"/>
    <property type="evidence" value="ECO:0007669"/>
    <property type="project" value="TreeGrafter"/>
</dbReference>
<dbReference type="PROSITE" id="PS51194">
    <property type="entry name" value="HELICASE_CTER"/>
    <property type="match status" value="1"/>
</dbReference>
<dbReference type="InterPro" id="IPR058621">
    <property type="entry name" value="SH3_HelY"/>
</dbReference>
<dbReference type="GO" id="GO:0005524">
    <property type="term" value="F:ATP binding"/>
    <property type="evidence" value="ECO:0007669"/>
    <property type="project" value="UniProtKB-KW"/>
</dbReference>
<feature type="compositionally biased region" description="Basic residues" evidence="5">
    <location>
        <begin position="272"/>
        <end position="284"/>
    </location>
</feature>
<dbReference type="InterPro" id="IPR001650">
    <property type="entry name" value="Helicase_C-like"/>
</dbReference>
<dbReference type="InterPro" id="IPR012961">
    <property type="entry name" value="Ski2/MTR4_C"/>
</dbReference>
<dbReference type="Pfam" id="PF00270">
    <property type="entry name" value="DEAD"/>
    <property type="match status" value="1"/>
</dbReference>
<dbReference type="SMART" id="SM01142">
    <property type="entry name" value="DSHCT"/>
    <property type="match status" value="1"/>
</dbReference>
<evidence type="ECO:0000256" key="4">
    <source>
        <dbReference type="ARBA" id="ARBA00022840"/>
    </source>
</evidence>
<reference evidence="8 9" key="1">
    <citation type="submission" date="2019-05" db="EMBL/GenBank/DDBJ databases">
        <title>Nesterenkonia sp. GY074 isolated from the Southern Atlantic Ocean.</title>
        <authorList>
            <person name="Zhang G."/>
        </authorList>
    </citation>
    <scope>NUCLEOTIDE SEQUENCE [LARGE SCALE GENOMIC DNA]</scope>
    <source>
        <strain evidence="8 9">GY074</strain>
    </source>
</reference>
<keyword evidence="2" id="KW-0378">Hydrolase</keyword>
<dbReference type="PANTHER" id="PTHR12131">
    <property type="entry name" value="ATP-DEPENDENT RNA AND DNA HELICASE"/>
    <property type="match status" value="1"/>
</dbReference>
<dbReference type="GO" id="GO:0016787">
    <property type="term" value="F:hydrolase activity"/>
    <property type="evidence" value="ECO:0007669"/>
    <property type="project" value="UniProtKB-KW"/>
</dbReference>
<organism evidence="8 9">
    <name type="scientific">Nesterenkonia salmonea</name>
    <dbReference type="NCBI Taxonomy" id="1804987"/>
    <lineage>
        <taxon>Bacteria</taxon>
        <taxon>Bacillati</taxon>
        <taxon>Actinomycetota</taxon>
        <taxon>Actinomycetes</taxon>
        <taxon>Micrococcales</taxon>
        <taxon>Micrococcaceae</taxon>
        <taxon>Nesterenkonia</taxon>
    </lineage>
</organism>
<protein>
    <submittedName>
        <fullName evidence="8">DEAD/DEAH box helicase</fullName>
    </submittedName>
</protein>
<evidence type="ECO:0000256" key="3">
    <source>
        <dbReference type="ARBA" id="ARBA00022806"/>
    </source>
</evidence>
<sequence>MSSPAQRYAESRRRAAEAKTELGVFKARQTFELDEFQLQACRHLEAGKAVLVAAPTGAGKTIVGEFAVHLSLSQKKKTFYTTPIKALSNQKFHELRQIHGTDRVGLLTGDTSINSEADVVVMTTEVLRNMLYQESTTLDDLGFVVMDEVHYLADRFRGAVWEEVIIHLPESVQVAALSATVSNAEEFGAWLDTVRGETAVVVSEHRPVPLWQHMMVDYQLHDLFVLDYDTGSDSSGTELPHDAVQLTAQTQLVNPELQRLAHYSQAPASRRSGGHRGRGRGRRDYRRDSGRSNHLAGGEVSRLSGSPKGAPRLSRPRMIRALDREGLLPCITFIFSRAGCEAAVEQCLHHGIQLTSSQEAKQIASRVEEMGWELPAEDLSVLGFDSFREALINGVAAHHAGMLPPFKELVENLYAEGLLKAVFATETLALGINMPARTVVLEKLDKFNGESHQDITPGEYTQLTGRAGRRGIDVEGHAVVIWQPGMDPRQVAGLASKRTYPLNSSFSPSYNMAVNLTAQFGRRRARTILESSFAQFQADRGVVGLARDVAKRESSLAGYEESMACHLGSFLEYSELRRRLSEQQKDQAKARTRQRKREVIRVLSALEPGDVIEVGGRRHLGTCLVVHSAPEHDPRPGVITEDGKLRNVTVEDFAQPPEVLTSIRLPRKPQVKVPKIRRDLASAMRTALRDRTPPRKNAPQPGFGFVGDQDADLGLGVEELQAELRRHPCHACPDREEHARWADRWWTLRRETDQLKTKIDRRTGTIAKTFDRVCGVLFELGHLQPATEESIPTADPLPDEFQSEEFLVTERGQRLRRIYGERDLFTELLMDRGVLGQLSAEELASFSTLLVYQAKRDDEGAMPQLPTKKLSQAVRSGLEVHAELEALEKRHHVEPTAGPELGLAGPMYHWATGASLRAALAESPLAAGDFVRWTKQCIDVLDQLSAVPTATAKFANRCRDAVDLIARGVVSYSSVSYQPLEEDLDDDVFDGF</sequence>
<dbReference type="FunFam" id="3.40.50.300:FF:000190">
    <property type="entry name" value="ATP-dependent RNA helicase"/>
    <property type="match status" value="1"/>
</dbReference>
<evidence type="ECO:0000313" key="8">
    <source>
        <dbReference type="EMBL" id="TLP93710.1"/>
    </source>
</evidence>
<evidence type="ECO:0000256" key="1">
    <source>
        <dbReference type="ARBA" id="ARBA00022741"/>
    </source>
</evidence>
<dbReference type="InterPro" id="IPR050699">
    <property type="entry name" value="RNA-DNA_Helicase"/>
</dbReference>
<keyword evidence="4" id="KW-0067">ATP-binding</keyword>
<dbReference type="Pfam" id="PF26090">
    <property type="entry name" value="SH3_HelY"/>
    <property type="match status" value="1"/>
</dbReference>
<evidence type="ECO:0000256" key="5">
    <source>
        <dbReference type="SAM" id="MobiDB-lite"/>
    </source>
</evidence>
<dbReference type="InterPro" id="IPR014001">
    <property type="entry name" value="Helicase_ATP-bd"/>
</dbReference>
<dbReference type="SUPFAM" id="SSF52540">
    <property type="entry name" value="P-loop containing nucleoside triphosphate hydrolases"/>
    <property type="match status" value="1"/>
</dbReference>
<proteinExistence type="predicted"/>
<dbReference type="Gene3D" id="1.10.3380.30">
    <property type="match status" value="1"/>
</dbReference>
<gene>
    <name evidence="8" type="ORF">FEF26_12920</name>
</gene>
<dbReference type="CDD" id="cd18795">
    <property type="entry name" value="SF2_C_Ski2"/>
    <property type="match status" value="1"/>
</dbReference>
<evidence type="ECO:0000313" key="9">
    <source>
        <dbReference type="Proteomes" id="UP000310458"/>
    </source>
</evidence>
<dbReference type="PANTHER" id="PTHR12131:SF1">
    <property type="entry name" value="ATP-DEPENDENT RNA HELICASE SUPV3L1, MITOCHONDRIAL-RELATED"/>
    <property type="match status" value="1"/>
</dbReference>
<dbReference type="AlphaFoldDB" id="A0A5R9B7X9"/>
<feature type="region of interest" description="Disordered" evidence="5">
    <location>
        <begin position="263"/>
        <end position="315"/>
    </location>
</feature>
<dbReference type="Gene3D" id="3.40.50.300">
    <property type="entry name" value="P-loop containing nucleotide triphosphate hydrolases"/>
    <property type="match status" value="2"/>
</dbReference>
<dbReference type="OrthoDB" id="3229913at2"/>
<dbReference type="SMART" id="SM00490">
    <property type="entry name" value="HELICc"/>
    <property type="match status" value="1"/>
</dbReference>
<evidence type="ECO:0000256" key="2">
    <source>
        <dbReference type="ARBA" id="ARBA00022801"/>
    </source>
</evidence>
<dbReference type="SMART" id="SM00487">
    <property type="entry name" value="DEXDc"/>
    <property type="match status" value="1"/>
</dbReference>
<evidence type="ECO:0000259" key="6">
    <source>
        <dbReference type="PROSITE" id="PS51192"/>
    </source>
</evidence>
<keyword evidence="3 8" id="KW-0347">Helicase</keyword>
<dbReference type="RefSeq" id="WP_138253955.1">
    <property type="nucleotide sequence ID" value="NZ_VAVZ01000041.1"/>
</dbReference>
<dbReference type="GO" id="GO:0003676">
    <property type="term" value="F:nucleic acid binding"/>
    <property type="evidence" value="ECO:0007669"/>
    <property type="project" value="InterPro"/>
</dbReference>
<dbReference type="EMBL" id="VAVZ01000041">
    <property type="protein sequence ID" value="TLP93710.1"/>
    <property type="molecule type" value="Genomic_DNA"/>
</dbReference>
<keyword evidence="9" id="KW-1185">Reference proteome</keyword>
<dbReference type="PROSITE" id="PS51192">
    <property type="entry name" value="HELICASE_ATP_BIND_1"/>
    <property type="match status" value="1"/>
</dbReference>
<dbReference type="InterPro" id="IPR027417">
    <property type="entry name" value="P-loop_NTPase"/>
</dbReference>
<name>A0A5R9B7X9_9MICC</name>
<comment type="caution">
    <text evidence="8">The sequence shown here is derived from an EMBL/GenBank/DDBJ whole genome shotgun (WGS) entry which is preliminary data.</text>
</comment>
<keyword evidence="1" id="KW-0547">Nucleotide-binding</keyword>
<feature type="domain" description="Helicase ATP-binding" evidence="6">
    <location>
        <begin position="41"/>
        <end position="199"/>
    </location>
</feature>
<dbReference type="InterPro" id="IPR011545">
    <property type="entry name" value="DEAD/DEAH_box_helicase_dom"/>
</dbReference>
<dbReference type="GO" id="GO:0004386">
    <property type="term" value="F:helicase activity"/>
    <property type="evidence" value="ECO:0007669"/>
    <property type="project" value="UniProtKB-KW"/>
</dbReference>
<feature type="domain" description="Helicase C-terminal" evidence="7">
    <location>
        <begin position="339"/>
        <end position="517"/>
    </location>
</feature>
<accession>A0A5R9B7X9</accession>
<evidence type="ECO:0000259" key="7">
    <source>
        <dbReference type="PROSITE" id="PS51194"/>
    </source>
</evidence>
<dbReference type="Pfam" id="PF08148">
    <property type="entry name" value="DSHCT"/>
    <property type="match status" value="1"/>
</dbReference>